<gene>
    <name evidence="3" type="ORF">Tco_0706067</name>
</gene>
<dbReference type="Proteomes" id="UP001151760">
    <property type="component" value="Unassembled WGS sequence"/>
</dbReference>
<dbReference type="InterPro" id="IPR041577">
    <property type="entry name" value="RT_RNaseH_2"/>
</dbReference>
<dbReference type="Pfam" id="PF14223">
    <property type="entry name" value="Retrotran_gag_2"/>
    <property type="match status" value="1"/>
</dbReference>
<protein>
    <submittedName>
        <fullName evidence="3">DUF4219 domain-containing protein</fullName>
    </submittedName>
</protein>
<evidence type="ECO:0000259" key="2">
    <source>
        <dbReference type="Pfam" id="PF17919"/>
    </source>
</evidence>
<reference evidence="3" key="1">
    <citation type="journal article" date="2022" name="Int. J. Mol. Sci.">
        <title>Draft Genome of Tanacetum Coccineum: Genomic Comparison of Closely Related Tanacetum-Family Plants.</title>
        <authorList>
            <person name="Yamashiro T."/>
            <person name="Shiraishi A."/>
            <person name="Nakayama K."/>
            <person name="Satake H."/>
        </authorList>
    </citation>
    <scope>NUCLEOTIDE SEQUENCE</scope>
</reference>
<sequence length="528" mass="60490">MPAWLNGVLSEVSGRLLEARGHGVKGIHPVLFGCRICETSPSILLDTKNIIKENKDDYRWMEDVEHAFQEMKKLIIKLPSLTTPMPKETLFVYLATSKDVVSGVLMADRKEKQTPIQYVSRTLHVAKRNYAPLEKLALCLLHLSWRLRRYFEAYPIKVITDQPIKQILNKPEVSGKLSKYAIGTWATNPYVHRNAIKSQVLADFINEIPTRTKHLEIYSLTDEGILEVWTLYTDGASSLKGVRTGLPPDSTQDEGASAEGKGRLKAGGMPIKRRVRGKQRRDGKVKSNHGFLGVNSEGGNTIAQENYVEGCYMQRPPLLEPNSFFFWKARFETYVKSKDIDLWQVNQNGNFYFEVQDEETKLMKEMPYELLKDVKKKQLGKNEEAKMTIYNALPRKEYERVFMCKTAKEDWHTLIITYQGNSQVKNCKIDLLTQEYERFSILNEETIDSGFTRFNAIVTSLKSLDPDYSSKNHVRKFLCALPLKWRSKVMAIKEAKDLATLLLDELIGNLKVYKMVLDNDVVASNTTK</sequence>
<evidence type="ECO:0000256" key="1">
    <source>
        <dbReference type="SAM" id="MobiDB-lite"/>
    </source>
</evidence>
<dbReference type="PANTHER" id="PTHR48475">
    <property type="entry name" value="RIBONUCLEASE H"/>
    <property type="match status" value="1"/>
</dbReference>
<dbReference type="EMBL" id="BQNB010010139">
    <property type="protein sequence ID" value="GJS73226.1"/>
    <property type="molecule type" value="Genomic_DNA"/>
</dbReference>
<feature type="region of interest" description="Disordered" evidence="1">
    <location>
        <begin position="243"/>
        <end position="264"/>
    </location>
</feature>
<dbReference type="SUPFAM" id="SSF56672">
    <property type="entry name" value="DNA/RNA polymerases"/>
    <property type="match status" value="1"/>
</dbReference>
<organism evidence="3 4">
    <name type="scientific">Tanacetum coccineum</name>
    <dbReference type="NCBI Taxonomy" id="301880"/>
    <lineage>
        <taxon>Eukaryota</taxon>
        <taxon>Viridiplantae</taxon>
        <taxon>Streptophyta</taxon>
        <taxon>Embryophyta</taxon>
        <taxon>Tracheophyta</taxon>
        <taxon>Spermatophyta</taxon>
        <taxon>Magnoliopsida</taxon>
        <taxon>eudicotyledons</taxon>
        <taxon>Gunneridae</taxon>
        <taxon>Pentapetalae</taxon>
        <taxon>asterids</taxon>
        <taxon>campanulids</taxon>
        <taxon>Asterales</taxon>
        <taxon>Asteraceae</taxon>
        <taxon>Asteroideae</taxon>
        <taxon>Anthemideae</taxon>
        <taxon>Anthemidinae</taxon>
        <taxon>Tanacetum</taxon>
    </lineage>
</organism>
<reference evidence="3" key="2">
    <citation type="submission" date="2022-01" db="EMBL/GenBank/DDBJ databases">
        <authorList>
            <person name="Yamashiro T."/>
            <person name="Shiraishi A."/>
            <person name="Satake H."/>
            <person name="Nakayama K."/>
        </authorList>
    </citation>
    <scope>NUCLEOTIDE SEQUENCE</scope>
</reference>
<dbReference type="PANTHER" id="PTHR48475:SF1">
    <property type="entry name" value="RNASE H TYPE-1 DOMAIN-CONTAINING PROTEIN"/>
    <property type="match status" value="1"/>
</dbReference>
<keyword evidence="4" id="KW-1185">Reference proteome</keyword>
<feature type="domain" description="Reverse transcriptase/retrotransposon-derived protein RNase H-like" evidence="2">
    <location>
        <begin position="60"/>
        <end position="158"/>
    </location>
</feature>
<accession>A0ABQ4Y6F9</accession>
<dbReference type="Pfam" id="PF17919">
    <property type="entry name" value="RT_RNaseH_2"/>
    <property type="match status" value="1"/>
</dbReference>
<name>A0ABQ4Y6F9_9ASTR</name>
<proteinExistence type="predicted"/>
<evidence type="ECO:0000313" key="4">
    <source>
        <dbReference type="Proteomes" id="UP001151760"/>
    </source>
</evidence>
<comment type="caution">
    <text evidence="3">The sequence shown here is derived from an EMBL/GenBank/DDBJ whole genome shotgun (WGS) entry which is preliminary data.</text>
</comment>
<dbReference type="InterPro" id="IPR043502">
    <property type="entry name" value="DNA/RNA_pol_sf"/>
</dbReference>
<evidence type="ECO:0000313" key="3">
    <source>
        <dbReference type="EMBL" id="GJS73226.1"/>
    </source>
</evidence>